<feature type="signal peptide" evidence="4">
    <location>
        <begin position="1"/>
        <end position="23"/>
    </location>
</feature>
<dbReference type="AlphaFoldDB" id="A0A7J0A5L2"/>
<dbReference type="PROSITE" id="PS00144">
    <property type="entry name" value="ASN_GLN_ASE_1"/>
    <property type="match status" value="1"/>
</dbReference>
<dbReference type="EMBL" id="BLLS01000095">
    <property type="protein sequence ID" value="GFH87440.1"/>
    <property type="molecule type" value="Genomic_DNA"/>
</dbReference>
<keyword evidence="6" id="KW-0378">Hydrolase</keyword>
<dbReference type="GO" id="GO:0006520">
    <property type="term" value="P:amino acid metabolic process"/>
    <property type="evidence" value="ECO:0007669"/>
    <property type="project" value="InterPro"/>
</dbReference>
<evidence type="ECO:0000313" key="6">
    <source>
        <dbReference type="EMBL" id="GFH87440.1"/>
    </source>
</evidence>
<accession>A0A7J0A5L2</accession>
<evidence type="ECO:0000313" key="7">
    <source>
        <dbReference type="Proteomes" id="UP000491181"/>
    </source>
</evidence>
<dbReference type="Pfam" id="PF00710">
    <property type="entry name" value="Asparaginase"/>
    <property type="match status" value="1"/>
</dbReference>
<dbReference type="PROSITE" id="PS51732">
    <property type="entry name" value="ASN_GLN_ASE_3"/>
    <property type="match status" value="1"/>
</dbReference>
<dbReference type="InterPro" id="IPR006034">
    <property type="entry name" value="Asparaginase/glutaminase-like"/>
</dbReference>
<dbReference type="GO" id="GO:0004067">
    <property type="term" value="F:asparaginase activity"/>
    <property type="evidence" value="ECO:0007669"/>
    <property type="project" value="UniProtKB-UniRule"/>
</dbReference>
<comment type="similarity">
    <text evidence="1">Belongs to the asparaginase 1 family.</text>
</comment>
<feature type="active site" description="O-isoaspartyl threonine intermediate" evidence="2">
    <location>
        <position position="36"/>
    </location>
</feature>
<reference evidence="6 7" key="1">
    <citation type="journal article" date="2020" name="Microbiome">
        <title>Single-cell genomics of uncultured bacteria reveals dietary fiber responders in the mouse gut microbiota.</title>
        <authorList>
            <person name="Chijiiwa R."/>
            <person name="Hosokawa M."/>
            <person name="Kogawa M."/>
            <person name="Nishikawa Y."/>
            <person name="Ide K."/>
            <person name="Sakanashi C."/>
            <person name="Takahashi K."/>
            <person name="Takeyama H."/>
        </authorList>
    </citation>
    <scope>NUCLEOTIDE SEQUENCE [LARGE SCALE GENOMIC DNA]</scope>
    <source>
        <strain evidence="6">IMSAGC_001</strain>
    </source>
</reference>
<dbReference type="PIRSF" id="PIRSF500176">
    <property type="entry name" value="L_ASNase"/>
    <property type="match status" value="1"/>
</dbReference>
<dbReference type="PIRSF" id="PIRSF001220">
    <property type="entry name" value="L-ASNase_gatD"/>
    <property type="match status" value="1"/>
</dbReference>
<name>A0A7J0A5L2_9BACE</name>
<dbReference type="SUPFAM" id="SSF53774">
    <property type="entry name" value="Glutaminase/Asparaginase"/>
    <property type="match status" value="1"/>
</dbReference>
<dbReference type="InterPro" id="IPR036152">
    <property type="entry name" value="Asp/glu_Ase-like_sf"/>
</dbReference>
<evidence type="ECO:0000256" key="3">
    <source>
        <dbReference type="PROSITE-ProRule" id="PRU10099"/>
    </source>
</evidence>
<dbReference type="EC" id="3.5.1.1" evidence="6"/>
<feature type="chain" id="PRO_5029838875" evidence="4">
    <location>
        <begin position="24"/>
        <end position="99"/>
    </location>
</feature>
<proteinExistence type="inferred from homology"/>
<feature type="active site" evidence="3">
    <location>
        <position position="36"/>
    </location>
</feature>
<gene>
    <name evidence="6" type="primary">ansB</name>
    <name evidence="6" type="ORF">IMSAGC001_02865</name>
</gene>
<sequence length="99" mass="10377">MKQSKRFGLIVTALLLTATMAFAAKPNIHILATGGTIAGTGSSATGTCYTAGQIAIGALPDTVPEIKDIANVTGEQIVRIGSQDMNDEVRLTLAKRYKQ</sequence>
<dbReference type="Proteomes" id="UP000491181">
    <property type="component" value="Unassembled WGS sequence"/>
</dbReference>
<organism evidence="6 7">
    <name type="scientific">Bacteroides acidifaciens</name>
    <dbReference type="NCBI Taxonomy" id="85831"/>
    <lineage>
        <taxon>Bacteria</taxon>
        <taxon>Pseudomonadati</taxon>
        <taxon>Bacteroidota</taxon>
        <taxon>Bacteroidia</taxon>
        <taxon>Bacteroidales</taxon>
        <taxon>Bacteroidaceae</taxon>
        <taxon>Bacteroides</taxon>
    </lineage>
</organism>
<dbReference type="InterPro" id="IPR027474">
    <property type="entry name" value="L-asparaginase_N"/>
</dbReference>
<dbReference type="Gene3D" id="3.40.50.1170">
    <property type="entry name" value="L-asparaginase, N-terminal domain"/>
    <property type="match status" value="1"/>
</dbReference>
<dbReference type="InterPro" id="IPR037152">
    <property type="entry name" value="L-asparaginase_N_sf"/>
</dbReference>
<evidence type="ECO:0000256" key="4">
    <source>
        <dbReference type="SAM" id="SignalP"/>
    </source>
</evidence>
<evidence type="ECO:0000256" key="2">
    <source>
        <dbReference type="PIRSR" id="PIRSR001220-1"/>
    </source>
</evidence>
<evidence type="ECO:0000256" key="1">
    <source>
        <dbReference type="ARBA" id="ARBA00010518"/>
    </source>
</evidence>
<dbReference type="InterPro" id="IPR020827">
    <property type="entry name" value="Asparaginase/glutaminase_AS1"/>
</dbReference>
<comment type="caution">
    <text evidence="6">The sequence shown here is derived from an EMBL/GenBank/DDBJ whole genome shotgun (WGS) entry which is preliminary data.</text>
</comment>
<keyword evidence="4" id="KW-0732">Signal</keyword>
<evidence type="ECO:0000259" key="5">
    <source>
        <dbReference type="Pfam" id="PF00710"/>
    </source>
</evidence>
<feature type="domain" description="L-asparaginase N-terminal" evidence="5">
    <location>
        <begin position="27"/>
        <end position="97"/>
    </location>
</feature>
<protein>
    <submittedName>
        <fullName evidence="6">Putative L-asparaginase periplasmic</fullName>
        <ecNumber evidence="6">3.5.1.1</ecNumber>
    </submittedName>
</protein>